<dbReference type="EMBL" id="ASHM01011235">
    <property type="protein sequence ID" value="PNX93147.1"/>
    <property type="molecule type" value="Genomic_DNA"/>
</dbReference>
<dbReference type="AlphaFoldDB" id="A0A2K3MQU8"/>
<evidence type="ECO:0000313" key="2">
    <source>
        <dbReference type="EMBL" id="PNY08355.1"/>
    </source>
</evidence>
<dbReference type="PANTHER" id="PTHR35109">
    <property type="entry name" value="GLUTAMATE RACEMASE"/>
    <property type="match status" value="1"/>
</dbReference>
<dbReference type="Gramene" id="Tp57577_TGAC_v2_mRNA8606">
    <property type="protein sequence ID" value="Tp57577_TGAC_v2_mRNA8606"/>
    <property type="gene ID" value="Tp57577_TGAC_v2_gene8325"/>
</dbReference>
<evidence type="ECO:0000313" key="1">
    <source>
        <dbReference type="EMBL" id="PNX93147.1"/>
    </source>
</evidence>
<evidence type="ECO:0000313" key="3">
    <source>
        <dbReference type="Proteomes" id="UP000236291"/>
    </source>
</evidence>
<reference evidence="1 3" key="2">
    <citation type="journal article" date="2017" name="Front. Plant Sci.">
        <title>Gene Classification and Mining of Molecular Markers Useful in Red Clover (Trifolium pratense) Breeding.</title>
        <authorList>
            <person name="Istvanek J."/>
            <person name="Dluhosova J."/>
            <person name="Dluhos P."/>
            <person name="Patkova L."/>
            <person name="Nedelnik J."/>
            <person name="Repkova J."/>
        </authorList>
    </citation>
    <scope>NUCLEOTIDE SEQUENCE [LARGE SCALE GENOMIC DNA]</scope>
    <source>
        <strain evidence="3">cv. Tatra</strain>
        <tissue evidence="1">Young leaves</tissue>
    </source>
</reference>
<dbReference type="Proteomes" id="UP000236291">
    <property type="component" value="Unassembled WGS sequence"/>
</dbReference>
<reference evidence="1 3" key="1">
    <citation type="journal article" date="2014" name="Am. J. Bot.">
        <title>Genome assembly and annotation for red clover (Trifolium pratense; Fabaceae).</title>
        <authorList>
            <person name="Istvanek J."/>
            <person name="Jaros M."/>
            <person name="Krenek A."/>
            <person name="Repkova J."/>
        </authorList>
    </citation>
    <scope>NUCLEOTIDE SEQUENCE [LARGE SCALE GENOMIC DNA]</scope>
    <source>
        <strain evidence="3">cv. Tatra</strain>
        <tissue evidence="1">Young leaves</tissue>
    </source>
</reference>
<organism evidence="1 3">
    <name type="scientific">Trifolium pratense</name>
    <name type="common">Red clover</name>
    <dbReference type="NCBI Taxonomy" id="57577"/>
    <lineage>
        <taxon>Eukaryota</taxon>
        <taxon>Viridiplantae</taxon>
        <taxon>Streptophyta</taxon>
        <taxon>Embryophyta</taxon>
        <taxon>Tracheophyta</taxon>
        <taxon>Spermatophyta</taxon>
        <taxon>Magnoliopsida</taxon>
        <taxon>eudicotyledons</taxon>
        <taxon>Gunneridae</taxon>
        <taxon>Pentapetalae</taxon>
        <taxon>rosids</taxon>
        <taxon>fabids</taxon>
        <taxon>Fabales</taxon>
        <taxon>Fabaceae</taxon>
        <taxon>Papilionoideae</taxon>
        <taxon>50 kb inversion clade</taxon>
        <taxon>NPAAA clade</taxon>
        <taxon>Hologalegina</taxon>
        <taxon>IRL clade</taxon>
        <taxon>Trifolieae</taxon>
        <taxon>Trifolium</taxon>
    </lineage>
</organism>
<dbReference type="EMBL" id="ASHM01002456">
    <property type="protein sequence ID" value="PNY08355.1"/>
    <property type="molecule type" value="Genomic_DNA"/>
</dbReference>
<comment type="caution">
    <text evidence="1">The sequence shown here is derived from an EMBL/GenBank/DDBJ whole genome shotgun (WGS) entry which is preliminary data.</text>
</comment>
<name>A0A2K3MQU8_TRIPR</name>
<proteinExistence type="predicted"/>
<dbReference type="OrthoDB" id="1930788at2759"/>
<gene>
    <name evidence="2" type="ORF">L195_g004875</name>
    <name evidence="1" type="ORF">L195_g016296</name>
</gene>
<accession>A0A2K3MQU8</accession>
<sequence length="99" mass="10856">MGRSNVLLHLRRTAKGAETSTGLISKYLGREAGTQQPADLKTKSGGSTGKRAVLNSSYSCLWVPHPRTGIYFPVGHDWVMEDVPEDAATFPETCCFRNE</sequence>
<dbReference type="PANTHER" id="PTHR35109:SF1">
    <property type="entry name" value="GLUTAMATE RACEMASE"/>
    <property type="match status" value="1"/>
</dbReference>
<protein>
    <submittedName>
        <fullName evidence="1">Uncharacterized protein</fullName>
    </submittedName>
</protein>
<dbReference type="STRING" id="57577.A0A2K3MQU8"/>